<organism evidence="1 2">
    <name type="scientific">Stappia albiluteola</name>
    <dbReference type="NCBI Taxonomy" id="2758565"/>
    <lineage>
        <taxon>Bacteria</taxon>
        <taxon>Pseudomonadati</taxon>
        <taxon>Pseudomonadota</taxon>
        <taxon>Alphaproteobacteria</taxon>
        <taxon>Hyphomicrobiales</taxon>
        <taxon>Stappiaceae</taxon>
        <taxon>Stappia</taxon>
    </lineage>
</organism>
<comment type="caution">
    <text evidence="1">The sequence shown here is derived from an EMBL/GenBank/DDBJ whole genome shotgun (WGS) entry which is preliminary data.</text>
</comment>
<proteinExistence type="predicted"/>
<dbReference type="EMBL" id="JACFXV010000062">
    <property type="protein sequence ID" value="MBA5778453.1"/>
    <property type="molecule type" value="Genomic_DNA"/>
</dbReference>
<accession>A0A839AFG2</accession>
<dbReference type="SUPFAM" id="SSF64518">
    <property type="entry name" value="Phase 1 flagellin"/>
    <property type="match status" value="1"/>
</dbReference>
<name>A0A839AFG2_9HYPH</name>
<dbReference type="Proteomes" id="UP000541109">
    <property type="component" value="Unassembled WGS sequence"/>
</dbReference>
<dbReference type="RefSeq" id="WP_182166702.1">
    <property type="nucleotide sequence ID" value="NZ_JACFXV010000062.1"/>
</dbReference>
<reference evidence="1 2" key="1">
    <citation type="submission" date="2020-07" db="EMBL/GenBank/DDBJ databases">
        <title>Stappia sp., F7233, whole genome shotgun sequencing project.</title>
        <authorList>
            <person name="Jiang S."/>
            <person name="Liu Z.W."/>
            <person name="Du Z.J."/>
        </authorList>
    </citation>
    <scope>NUCLEOTIDE SEQUENCE [LARGE SCALE GENOMIC DNA]</scope>
    <source>
        <strain evidence="1 2">F7233</strain>
    </source>
</reference>
<gene>
    <name evidence="1" type="ORF">H2509_15085</name>
</gene>
<dbReference type="AlphaFoldDB" id="A0A839AFG2"/>
<keyword evidence="2" id="KW-1185">Reference proteome</keyword>
<evidence type="ECO:0000313" key="1">
    <source>
        <dbReference type="EMBL" id="MBA5778453.1"/>
    </source>
</evidence>
<evidence type="ECO:0000313" key="2">
    <source>
        <dbReference type="Proteomes" id="UP000541109"/>
    </source>
</evidence>
<sequence>MAIQNATFSLPPQLSYIKNLRAKFDDLQLQLGTGRKSQTYSGLGGGSSLDLILKQQRSQIAVYNQSISVADLRLKTLDLTSTRLEKIRIDAKAAIDQNNFNLFPNGRTQSQTSAEIQLRDFVAQLNTNVGGRYLFSGTALDRSPVAELDYLLQGDGNYAGLRQVTREYNEADLGADNKGRLVTASAVDTAPNPPVATVSIFEDAVKDAHPFGFKIYSVQSGLSNVTVNSGRQPAPTTLSTAAINPSNLGQTFTGGDLIVDGKTISIDDGSALNDVTLQTLADEISQKLAAAPSKDVTVTVDNGRLVFSKADGADLTIAGDLPLLNRLAIPVGGNGQAESTNGSSVAEGTQRIDFRFEGQPEPGEVIRLFLDLPDGTQTEIRIGAEGQTQEDPAYTFEIGDTAEETSANFKAALDEALIKVGQSELRAASSIRASENFFDNLPRAGGQPGGPFRVAEGAGTAGYYSFQFQNGGTTFAAVDQFTFEIAVDNGAPRIVTINQSDVVGAGGDATIDDINEFTAILASKLAGDGVSVTNDGENITLTSNSTGQASRVAISQLNTNADANGAGTVAAQTFGLADNGGTPGQAAAVDFAHATSIASSPNNTVAWYRGENGTDPARGTNLSRIDDNLHISYGARANEDAYREVIQSLAAFVAADFSTTQPENQGYHKALAIRARRGVTEPENSVSGIRQNHIEFATAYTALDGARERHVITNGTIALAVDGIEGVNRDEVAVKLLELQTLLEVTYRATSIAFDLTLSDFI</sequence>
<protein>
    <submittedName>
        <fullName evidence="1">Uncharacterized protein</fullName>
    </submittedName>
</protein>